<keyword evidence="4" id="KW-0378">Hydrolase</keyword>
<dbReference type="InterPro" id="IPR013128">
    <property type="entry name" value="Peptidase_C1A"/>
</dbReference>
<reference evidence="13" key="1">
    <citation type="submission" date="2015-09" db="EMBL/GenBank/DDBJ databases">
        <authorList>
            <consortium name="Pathogen Informatics"/>
        </authorList>
    </citation>
    <scope>NUCLEOTIDE SEQUENCE [LARGE SCALE GENOMIC DNA]</scope>
    <source>
        <strain evidence="13">Lake Konstanz</strain>
    </source>
</reference>
<keyword evidence="6" id="KW-0865">Zymogen</keyword>
<dbReference type="SMART" id="SM00848">
    <property type="entry name" value="Inhibitor_I29"/>
    <property type="match status" value="1"/>
</dbReference>
<sequence>MARYRTLLCALIAFAAVSSVSATTDALRASFESFKAKHGKSYATPSEETYRLTVFAENIRKAEILNAKNPQARFGASPFADMTETEFKSYHNGDKYFSARVQELKSDKTTYYPRYTDAQVKAAPTNKDWRTEGAVTAVKNQGQCGSCWAFSTTGGVEGQWQLAGNTLVSLSEQQLVSCDTVDSGCNGGLMNNAYEWILANKGGEFVSEASYPYVSGGGTAPACDATQGTNAAKITGHYNIYHDEDQMKAWIGENGPLSLAIDASAWQMYMGGVMTTCGGSALDHGVLIVGYQFENQATPYWIFKNSWGASWGEAGYIYVAFGSDQCLLTHYPVTAIVKGSTPPPTPLPTSSYFVHSVYDDAACTVGGQAFVWEQNTCVAWDGVSFKASCSGSTVSITAYYNSLTCTGQSEALTEETNTCVQKQSDFDYYTNKCVSGSSSTVGARKARNSKAALSNMVRTIKALRKK</sequence>
<dbReference type="Proteomes" id="UP000051952">
    <property type="component" value="Unassembled WGS sequence"/>
</dbReference>
<keyword evidence="3 9" id="KW-0732">Signal</keyword>
<evidence type="ECO:0000256" key="9">
    <source>
        <dbReference type="SAM" id="SignalP"/>
    </source>
</evidence>
<dbReference type="PROSITE" id="PS00139">
    <property type="entry name" value="THIOL_PROTEASE_CYS"/>
    <property type="match status" value="1"/>
</dbReference>
<dbReference type="InterPro" id="IPR038765">
    <property type="entry name" value="Papain-like_cys_pep_sf"/>
</dbReference>
<feature type="chain" id="PRO_5018727432" evidence="9">
    <location>
        <begin position="23"/>
        <end position="466"/>
    </location>
</feature>
<evidence type="ECO:0000256" key="4">
    <source>
        <dbReference type="ARBA" id="ARBA00022801"/>
    </source>
</evidence>
<dbReference type="GO" id="GO:0008234">
    <property type="term" value="F:cysteine-type peptidase activity"/>
    <property type="evidence" value="ECO:0007669"/>
    <property type="project" value="UniProtKB-KW"/>
</dbReference>
<dbReference type="FunFam" id="3.90.70.10:FF:000138">
    <property type="entry name" value="Cruzipain"/>
    <property type="match status" value="1"/>
</dbReference>
<evidence type="ECO:0000313" key="13">
    <source>
        <dbReference type="Proteomes" id="UP000051952"/>
    </source>
</evidence>
<dbReference type="Gene3D" id="1.10.287.2250">
    <property type="match status" value="1"/>
</dbReference>
<protein>
    <submittedName>
        <fullName evidence="12">Cysteine peptidase, putative</fullName>
    </submittedName>
</protein>
<dbReference type="EMBL" id="CYKH01001435">
    <property type="protein sequence ID" value="CUI14619.1"/>
    <property type="molecule type" value="Genomic_DNA"/>
</dbReference>
<evidence type="ECO:0000256" key="6">
    <source>
        <dbReference type="ARBA" id="ARBA00023145"/>
    </source>
</evidence>
<evidence type="ECO:0000256" key="1">
    <source>
        <dbReference type="ARBA" id="ARBA00008455"/>
    </source>
</evidence>
<dbReference type="Pfam" id="PF00112">
    <property type="entry name" value="Peptidase_C1"/>
    <property type="match status" value="1"/>
</dbReference>
<feature type="domain" description="Peptidase C1A papain C-terminal" evidence="10">
    <location>
        <begin position="123"/>
        <end position="336"/>
    </location>
</feature>
<dbReference type="InterPro" id="IPR000169">
    <property type="entry name" value="Pept_cys_AS"/>
</dbReference>
<name>A0A0S4KJA5_BODSA</name>
<evidence type="ECO:0000259" key="11">
    <source>
        <dbReference type="SMART" id="SM00848"/>
    </source>
</evidence>
<proteinExistence type="inferred from homology"/>
<dbReference type="AlphaFoldDB" id="A0A0S4KJA5"/>
<keyword evidence="8" id="KW-0325">Glycoprotein</keyword>
<accession>A0A0S4KJA5</accession>
<dbReference type="InterPro" id="IPR013201">
    <property type="entry name" value="Prot_inhib_I29"/>
</dbReference>
<dbReference type="Gene3D" id="3.90.70.10">
    <property type="entry name" value="Cysteine proteinases"/>
    <property type="match status" value="1"/>
</dbReference>
<keyword evidence="5" id="KW-0788">Thiol protease</keyword>
<dbReference type="InterPro" id="IPR039417">
    <property type="entry name" value="Peptidase_C1A_papain-like"/>
</dbReference>
<dbReference type="OMA" id="RRHQKMD"/>
<comment type="similarity">
    <text evidence="1">Belongs to the peptidase C1 family.</text>
</comment>
<organism evidence="12 13">
    <name type="scientific">Bodo saltans</name>
    <name type="common">Flagellated protozoan</name>
    <dbReference type="NCBI Taxonomy" id="75058"/>
    <lineage>
        <taxon>Eukaryota</taxon>
        <taxon>Discoba</taxon>
        <taxon>Euglenozoa</taxon>
        <taxon>Kinetoplastea</taxon>
        <taxon>Metakinetoplastina</taxon>
        <taxon>Eubodonida</taxon>
        <taxon>Bodonidae</taxon>
        <taxon>Bodo</taxon>
    </lineage>
</organism>
<evidence type="ECO:0000256" key="5">
    <source>
        <dbReference type="ARBA" id="ARBA00022807"/>
    </source>
</evidence>
<dbReference type="InterPro" id="IPR025661">
    <property type="entry name" value="Pept_asp_AS"/>
</dbReference>
<dbReference type="CDD" id="cd02248">
    <property type="entry name" value="Peptidase_C1A"/>
    <property type="match status" value="1"/>
</dbReference>
<dbReference type="SUPFAM" id="SSF54001">
    <property type="entry name" value="Cysteine proteinases"/>
    <property type="match status" value="1"/>
</dbReference>
<keyword evidence="13" id="KW-1185">Reference proteome</keyword>
<dbReference type="Pfam" id="PF08246">
    <property type="entry name" value="Inhibitor_I29"/>
    <property type="match status" value="1"/>
</dbReference>
<evidence type="ECO:0000313" key="12">
    <source>
        <dbReference type="EMBL" id="CUI14619.1"/>
    </source>
</evidence>
<dbReference type="InterPro" id="IPR000668">
    <property type="entry name" value="Peptidase_C1A_C"/>
</dbReference>
<keyword evidence="7" id="KW-1015">Disulfide bond</keyword>
<feature type="signal peptide" evidence="9">
    <location>
        <begin position="1"/>
        <end position="22"/>
    </location>
</feature>
<dbReference type="PANTHER" id="PTHR12411">
    <property type="entry name" value="CYSTEINE PROTEASE FAMILY C1-RELATED"/>
    <property type="match status" value="1"/>
</dbReference>
<feature type="domain" description="Cathepsin propeptide inhibitor" evidence="11">
    <location>
        <begin position="31"/>
        <end position="87"/>
    </location>
</feature>
<keyword evidence="2" id="KW-0645">Protease</keyword>
<gene>
    <name evidence="12" type="ORF">BSAL_08445</name>
</gene>
<dbReference type="GO" id="GO:0006508">
    <property type="term" value="P:proteolysis"/>
    <property type="evidence" value="ECO:0007669"/>
    <property type="project" value="UniProtKB-KW"/>
</dbReference>
<dbReference type="VEuPathDB" id="TriTrypDB:BSAL_08445"/>
<dbReference type="OrthoDB" id="387093at2759"/>
<dbReference type="PRINTS" id="PR00705">
    <property type="entry name" value="PAPAIN"/>
</dbReference>
<dbReference type="PROSITE" id="PS00640">
    <property type="entry name" value="THIOL_PROTEASE_ASN"/>
    <property type="match status" value="1"/>
</dbReference>
<evidence type="ECO:0000256" key="8">
    <source>
        <dbReference type="ARBA" id="ARBA00023180"/>
    </source>
</evidence>
<dbReference type="SMART" id="SM00645">
    <property type="entry name" value="Pept_C1"/>
    <property type="match status" value="1"/>
</dbReference>
<evidence type="ECO:0000256" key="2">
    <source>
        <dbReference type="ARBA" id="ARBA00022670"/>
    </source>
</evidence>
<evidence type="ECO:0000256" key="3">
    <source>
        <dbReference type="ARBA" id="ARBA00022729"/>
    </source>
</evidence>
<evidence type="ECO:0000259" key="10">
    <source>
        <dbReference type="SMART" id="SM00645"/>
    </source>
</evidence>
<evidence type="ECO:0000256" key="7">
    <source>
        <dbReference type="ARBA" id="ARBA00023157"/>
    </source>
</evidence>